<dbReference type="eggNOG" id="COG5451">
    <property type="taxonomic scope" value="Bacteria"/>
</dbReference>
<dbReference type="NCBIfam" id="TIGR02301">
    <property type="entry name" value="TIGR02301 family protein"/>
    <property type="match status" value="1"/>
</dbReference>
<sequence precursor="true">MNRPPLTALLALAVLVPATLLAAGARAQDRGPVERQQLLDLAFTIGESHALRQLCEGPNDQYWRSRMVRLTEVEKADQAFDAQLRDRFNTGFAAGQGQFPQCDETSRRAQQQSASKGQALSARLAQAMRSNAPTSDRAAPETVADN</sequence>
<evidence type="ECO:0000256" key="2">
    <source>
        <dbReference type="SAM" id="SignalP"/>
    </source>
</evidence>
<evidence type="ECO:0000256" key="1">
    <source>
        <dbReference type="SAM" id="MobiDB-lite"/>
    </source>
</evidence>
<dbReference type="InterPro" id="IPR012645">
    <property type="entry name" value="CHP02301"/>
</dbReference>
<name>B0T048_CAUSK</name>
<accession>B0T048</accession>
<gene>
    <name evidence="3" type="ordered locus">Caul_4418</name>
</gene>
<dbReference type="OrthoDB" id="7629004at2"/>
<dbReference type="STRING" id="366602.Caul_4418"/>
<protein>
    <recommendedName>
        <fullName evidence="4">TIGR02301 family protein</fullName>
    </recommendedName>
</protein>
<feature type="signal peptide" evidence="2">
    <location>
        <begin position="1"/>
        <end position="27"/>
    </location>
</feature>
<feature type="compositionally biased region" description="Polar residues" evidence="1">
    <location>
        <begin position="108"/>
        <end position="118"/>
    </location>
</feature>
<dbReference type="EMBL" id="CP000927">
    <property type="protein sequence ID" value="ABZ73538.1"/>
    <property type="molecule type" value="Genomic_DNA"/>
</dbReference>
<feature type="chain" id="PRO_5002755793" description="TIGR02301 family protein" evidence="2">
    <location>
        <begin position="28"/>
        <end position="146"/>
    </location>
</feature>
<organism evidence="3">
    <name type="scientific">Caulobacter sp. (strain K31)</name>
    <dbReference type="NCBI Taxonomy" id="366602"/>
    <lineage>
        <taxon>Bacteria</taxon>
        <taxon>Pseudomonadati</taxon>
        <taxon>Pseudomonadota</taxon>
        <taxon>Alphaproteobacteria</taxon>
        <taxon>Caulobacterales</taxon>
        <taxon>Caulobacteraceae</taxon>
        <taxon>Caulobacter</taxon>
    </lineage>
</organism>
<reference evidence="3" key="1">
    <citation type="submission" date="2008-01" db="EMBL/GenBank/DDBJ databases">
        <title>Complete sequence of chromosome of Caulobacter sp. K31.</title>
        <authorList>
            <consortium name="US DOE Joint Genome Institute"/>
            <person name="Copeland A."/>
            <person name="Lucas S."/>
            <person name="Lapidus A."/>
            <person name="Barry K."/>
            <person name="Glavina del Rio T."/>
            <person name="Dalin E."/>
            <person name="Tice H."/>
            <person name="Pitluck S."/>
            <person name="Bruce D."/>
            <person name="Goodwin L."/>
            <person name="Thompson L.S."/>
            <person name="Brettin T."/>
            <person name="Detter J.C."/>
            <person name="Han C."/>
            <person name="Schmutz J."/>
            <person name="Larimer F."/>
            <person name="Land M."/>
            <person name="Hauser L."/>
            <person name="Kyrpides N."/>
            <person name="Kim E."/>
            <person name="Stephens C."/>
            <person name="Richardson P."/>
        </authorList>
    </citation>
    <scope>NUCLEOTIDE SEQUENCE [LARGE SCALE GENOMIC DNA]</scope>
    <source>
        <strain evidence="3">K31</strain>
    </source>
</reference>
<dbReference type="Pfam" id="PF09539">
    <property type="entry name" value="DUF2385"/>
    <property type="match status" value="1"/>
</dbReference>
<dbReference type="KEGG" id="cak:Caul_4418"/>
<feature type="region of interest" description="Disordered" evidence="1">
    <location>
        <begin position="95"/>
        <end position="146"/>
    </location>
</feature>
<evidence type="ECO:0008006" key="4">
    <source>
        <dbReference type="Google" id="ProtNLM"/>
    </source>
</evidence>
<keyword evidence="2" id="KW-0732">Signal</keyword>
<dbReference type="AlphaFoldDB" id="B0T048"/>
<dbReference type="HOGENOM" id="CLU_1802613_0_0_5"/>
<proteinExistence type="predicted"/>
<evidence type="ECO:0000313" key="3">
    <source>
        <dbReference type="EMBL" id="ABZ73538.1"/>
    </source>
</evidence>